<dbReference type="Proteomes" id="UP000789706">
    <property type="component" value="Unassembled WGS sequence"/>
</dbReference>
<dbReference type="InterPro" id="IPR036640">
    <property type="entry name" value="ABC1_TM_sf"/>
</dbReference>
<feature type="domain" description="ABC transmembrane type-1" evidence="5">
    <location>
        <begin position="1"/>
        <end position="54"/>
    </location>
</feature>
<dbReference type="AlphaFoldDB" id="A0A9N9EAR4"/>
<feature type="non-terminal residue" evidence="6">
    <location>
        <position position="76"/>
    </location>
</feature>
<sequence>IIAFIFGWKLTLVVLATVPAFIISAGLQMRSIAGFGEKTRKAYEESNEIVQQRIMISSLGFGFAQGALFFIYALAF</sequence>
<dbReference type="EMBL" id="CAJVPK010009397">
    <property type="protein sequence ID" value="CAG8666640.1"/>
    <property type="molecule type" value="Genomic_DNA"/>
</dbReference>
<dbReference type="GO" id="GO:0016020">
    <property type="term" value="C:membrane"/>
    <property type="evidence" value="ECO:0007669"/>
    <property type="project" value="InterPro"/>
</dbReference>
<keyword evidence="2 4" id="KW-1133">Transmembrane helix</keyword>
<comment type="caution">
    <text evidence="6">The sequence shown here is derived from an EMBL/GenBank/DDBJ whole genome shotgun (WGS) entry which is preliminary data.</text>
</comment>
<dbReference type="PROSITE" id="PS50929">
    <property type="entry name" value="ABC_TM1F"/>
    <property type="match status" value="1"/>
</dbReference>
<gene>
    <name evidence="6" type="ORF">DEBURN_LOCUS11951</name>
</gene>
<feature type="non-terminal residue" evidence="6">
    <location>
        <position position="1"/>
    </location>
</feature>
<protein>
    <submittedName>
        <fullName evidence="6">10019_t:CDS:1</fullName>
    </submittedName>
</protein>
<organism evidence="6 7">
    <name type="scientific">Diversispora eburnea</name>
    <dbReference type="NCBI Taxonomy" id="1213867"/>
    <lineage>
        <taxon>Eukaryota</taxon>
        <taxon>Fungi</taxon>
        <taxon>Fungi incertae sedis</taxon>
        <taxon>Mucoromycota</taxon>
        <taxon>Glomeromycotina</taxon>
        <taxon>Glomeromycetes</taxon>
        <taxon>Diversisporales</taxon>
        <taxon>Diversisporaceae</taxon>
        <taxon>Diversispora</taxon>
    </lineage>
</organism>
<name>A0A9N9EAR4_9GLOM</name>
<dbReference type="GO" id="GO:0140359">
    <property type="term" value="F:ABC-type transporter activity"/>
    <property type="evidence" value="ECO:0007669"/>
    <property type="project" value="InterPro"/>
</dbReference>
<keyword evidence="7" id="KW-1185">Reference proteome</keyword>
<evidence type="ECO:0000256" key="3">
    <source>
        <dbReference type="ARBA" id="ARBA00023136"/>
    </source>
</evidence>
<feature type="transmembrane region" description="Helical" evidence="4">
    <location>
        <begin position="12"/>
        <end position="33"/>
    </location>
</feature>
<proteinExistence type="predicted"/>
<evidence type="ECO:0000259" key="5">
    <source>
        <dbReference type="PROSITE" id="PS50929"/>
    </source>
</evidence>
<evidence type="ECO:0000313" key="7">
    <source>
        <dbReference type="Proteomes" id="UP000789706"/>
    </source>
</evidence>
<dbReference type="OrthoDB" id="6500128at2759"/>
<dbReference type="Pfam" id="PF00664">
    <property type="entry name" value="ABC_membrane"/>
    <property type="match status" value="1"/>
</dbReference>
<dbReference type="InterPro" id="IPR011527">
    <property type="entry name" value="ABC1_TM_dom"/>
</dbReference>
<keyword evidence="3 4" id="KW-0472">Membrane</keyword>
<feature type="transmembrane region" description="Helical" evidence="4">
    <location>
        <begin position="54"/>
        <end position="75"/>
    </location>
</feature>
<reference evidence="6" key="1">
    <citation type="submission" date="2021-06" db="EMBL/GenBank/DDBJ databases">
        <authorList>
            <person name="Kallberg Y."/>
            <person name="Tangrot J."/>
            <person name="Rosling A."/>
        </authorList>
    </citation>
    <scope>NUCLEOTIDE SEQUENCE</scope>
    <source>
        <strain evidence="6">AZ414A</strain>
    </source>
</reference>
<evidence type="ECO:0000256" key="1">
    <source>
        <dbReference type="ARBA" id="ARBA00022692"/>
    </source>
</evidence>
<accession>A0A9N9EAR4</accession>
<evidence type="ECO:0000256" key="2">
    <source>
        <dbReference type="ARBA" id="ARBA00022989"/>
    </source>
</evidence>
<dbReference type="SUPFAM" id="SSF90123">
    <property type="entry name" value="ABC transporter transmembrane region"/>
    <property type="match status" value="1"/>
</dbReference>
<evidence type="ECO:0000256" key="4">
    <source>
        <dbReference type="SAM" id="Phobius"/>
    </source>
</evidence>
<dbReference type="GO" id="GO:0005524">
    <property type="term" value="F:ATP binding"/>
    <property type="evidence" value="ECO:0007669"/>
    <property type="project" value="InterPro"/>
</dbReference>
<dbReference type="Gene3D" id="1.20.1560.10">
    <property type="entry name" value="ABC transporter type 1, transmembrane domain"/>
    <property type="match status" value="1"/>
</dbReference>
<keyword evidence="1 4" id="KW-0812">Transmembrane</keyword>
<evidence type="ECO:0000313" key="6">
    <source>
        <dbReference type="EMBL" id="CAG8666640.1"/>
    </source>
</evidence>